<evidence type="ECO:0000256" key="4">
    <source>
        <dbReference type="SAM" id="Phobius"/>
    </source>
</evidence>
<dbReference type="InterPro" id="IPR000641">
    <property type="entry name" value="CbxX/CfxQ"/>
</dbReference>
<keyword evidence="4" id="KW-1133">Transmembrane helix</keyword>
<dbReference type="AlphaFoldDB" id="A0A928GJ23"/>
<evidence type="ECO:0000259" key="5">
    <source>
        <dbReference type="SMART" id="SM00382"/>
    </source>
</evidence>
<dbReference type="Gene3D" id="1.10.8.60">
    <property type="match status" value="1"/>
</dbReference>
<dbReference type="InterPro" id="IPR041627">
    <property type="entry name" value="AAA_lid_6"/>
</dbReference>
<accession>A0A928GJ23</accession>
<name>A0A928GJ23_XYLRU</name>
<dbReference type="Pfam" id="PF00004">
    <property type="entry name" value="AAA"/>
    <property type="match status" value="1"/>
</dbReference>
<keyword evidence="3" id="KW-0067">ATP-binding</keyword>
<gene>
    <name evidence="6" type="ORF">E7102_08880</name>
</gene>
<dbReference type="Pfam" id="PF14020">
    <property type="entry name" value="DUF4236"/>
    <property type="match status" value="1"/>
</dbReference>
<evidence type="ECO:0000313" key="7">
    <source>
        <dbReference type="Proteomes" id="UP000763088"/>
    </source>
</evidence>
<dbReference type="PANTHER" id="PTHR43392:SF2">
    <property type="entry name" value="AAA-TYPE ATPASE FAMILY PROTEIN _ ANKYRIN REPEAT FAMILY PROTEIN"/>
    <property type="match status" value="1"/>
</dbReference>
<feature type="transmembrane region" description="Helical" evidence="4">
    <location>
        <begin position="83"/>
        <end position="107"/>
    </location>
</feature>
<keyword evidence="4" id="KW-0472">Membrane</keyword>
<dbReference type="Pfam" id="PF17866">
    <property type="entry name" value="AAA_lid_6"/>
    <property type="match status" value="1"/>
</dbReference>
<evidence type="ECO:0000256" key="3">
    <source>
        <dbReference type="ARBA" id="ARBA00022840"/>
    </source>
</evidence>
<sequence length="1038" mass="119078">MAWNFRKRIKIAPGIHLNLSKSGISTSVGPKGAKISVGKNGTYLNTSIPGTGLYSRKKLSGNSFNYNIKSNNYHSKTNTTMNFLGCLIKGWGVFCLFGLICSIIMFFQGDNRALWGNIIYLPCVIIIFRKQIVGVINRIQGKDDSLDDEFFEELSSEDQVEEQSRYDFFLEKYNNAEKRVIESADREIKKVQTQIEATSDPIKKQFLQSFVDHYKYDKLAGLISYSKYYDNDIEDEIDPLFIQAARKIVTNQKCNYSSFLDWFGYDQEIDSYNHIMRQLCDCGIIDRNYETREEVICISTISELNKITQKIHGRSLLSKDDKQKLNEYFNQRRKELVGDNELESVLYTELPEYYSNLVNAYNTLSSSHSKWEIVSSQANTEAKSYADTLVDKKDVFSLFCKSFNFVRPSKDCFAPYFEFKQGGIGFYIYPEYVIAARSETNFDVISLKDFNINFKKQNFVETTNYLIPKDAKLVRYTYKYVNKNGERDGRYTDNPRYAVYEYGDITFLPYQLTMQFSNSEFAENFYKKVQMFKNGGKEPVDSNFGATETFFNKVLDVTNPLCDFYDRILQNRRIMLTIDGALTDEVGDSKAKLRFLFLADLIKCFTHLGHDATNLLTLEGLPMAILEGHTISETVISYNSIQLDQFKKVVTSISGVNKTVIENFLKDKSEDFFRIKEVLNACGLHDLVVQYFSLLYRFFSVIAKADDTITTEEAKWLEQLMSLSQSSKHYENDSYMYDDGTIVWKDSQDSQEIKNEKIDINQPNKKEIDQVGPIEELQSLIGLAEVKDEVSALANFVKIQQEREKKGLKAVGLSYHCVFTGNPGTGKTTVARILAAIYRDLGILKKGHLVETDRSGLVAEYVGQTAVKTNKIIDSALDGVLFIDEAYSLVQGGGNDYGQEAISTLLKRMEDDRDRLIVVLAGYSEDMKRFIDSNPGLQSRFNRYIHFADYSADELKQIFMLNVDKNQYLLDEEGQTLLDQMLAFATEHKDKNFGNGRYVRNLFEKTIQNQAMRLSYQPNITAEELSKLKAEDLPTNKK</sequence>
<protein>
    <submittedName>
        <fullName evidence="6">DUF4236 domain-containing protein</fullName>
    </submittedName>
</protein>
<dbReference type="InterPro" id="IPR003593">
    <property type="entry name" value="AAA+_ATPase"/>
</dbReference>
<dbReference type="SMART" id="SM00382">
    <property type="entry name" value="AAA"/>
    <property type="match status" value="1"/>
</dbReference>
<proteinExistence type="inferred from homology"/>
<organism evidence="6 7">
    <name type="scientific">Xylanibacter ruminicola</name>
    <name type="common">Prevotella ruminicola</name>
    <dbReference type="NCBI Taxonomy" id="839"/>
    <lineage>
        <taxon>Bacteria</taxon>
        <taxon>Pseudomonadati</taxon>
        <taxon>Bacteroidota</taxon>
        <taxon>Bacteroidia</taxon>
        <taxon>Bacteroidales</taxon>
        <taxon>Prevotellaceae</taxon>
        <taxon>Xylanibacter</taxon>
    </lineage>
</organism>
<dbReference type="GO" id="GO:0016887">
    <property type="term" value="F:ATP hydrolysis activity"/>
    <property type="evidence" value="ECO:0007669"/>
    <property type="project" value="InterPro"/>
</dbReference>
<dbReference type="InterPro" id="IPR003959">
    <property type="entry name" value="ATPase_AAA_core"/>
</dbReference>
<dbReference type="FunFam" id="3.40.50.300:FF:000216">
    <property type="entry name" value="Type VII secretion ATPase EccA"/>
    <property type="match status" value="1"/>
</dbReference>
<comment type="caution">
    <text evidence="6">The sequence shown here is derived from an EMBL/GenBank/DDBJ whole genome shotgun (WGS) entry which is preliminary data.</text>
</comment>
<dbReference type="EMBL" id="SUYD01000010">
    <property type="protein sequence ID" value="MBE6266570.1"/>
    <property type="molecule type" value="Genomic_DNA"/>
</dbReference>
<dbReference type="PANTHER" id="PTHR43392">
    <property type="entry name" value="AAA-TYPE ATPASE FAMILY PROTEIN / ANKYRIN REPEAT FAMILY PROTEIN"/>
    <property type="match status" value="1"/>
</dbReference>
<comment type="similarity">
    <text evidence="1">Belongs to the CbxX/CfxQ family.</text>
</comment>
<dbReference type="SUPFAM" id="SSF52540">
    <property type="entry name" value="P-loop containing nucleoside triphosphate hydrolases"/>
    <property type="match status" value="1"/>
</dbReference>
<evidence type="ECO:0000256" key="2">
    <source>
        <dbReference type="ARBA" id="ARBA00022741"/>
    </source>
</evidence>
<feature type="domain" description="AAA+ ATPase" evidence="5">
    <location>
        <begin position="813"/>
        <end position="951"/>
    </location>
</feature>
<keyword evidence="2" id="KW-0547">Nucleotide-binding</keyword>
<keyword evidence="4" id="KW-0812">Transmembrane</keyword>
<reference evidence="6" key="1">
    <citation type="submission" date="2019-04" db="EMBL/GenBank/DDBJ databases">
        <title>Evolution of Biomass-Degrading Anaerobic Consortia Revealed by Metagenomics.</title>
        <authorList>
            <person name="Peng X."/>
        </authorList>
    </citation>
    <scope>NUCLEOTIDE SEQUENCE</scope>
    <source>
        <strain evidence="6">SIG141</strain>
    </source>
</reference>
<dbReference type="PRINTS" id="PR00819">
    <property type="entry name" value="CBXCFQXSUPER"/>
</dbReference>
<dbReference type="InterPro" id="IPR027417">
    <property type="entry name" value="P-loop_NTPase"/>
</dbReference>
<evidence type="ECO:0000256" key="1">
    <source>
        <dbReference type="ARBA" id="ARBA00010378"/>
    </source>
</evidence>
<dbReference type="Gene3D" id="3.40.50.300">
    <property type="entry name" value="P-loop containing nucleotide triphosphate hydrolases"/>
    <property type="match status" value="1"/>
</dbReference>
<dbReference type="InterPro" id="IPR025330">
    <property type="entry name" value="DUF4236"/>
</dbReference>
<dbReference type="InterPro" id="IPR050773">
    <property type="entry name" value="CbxX/CfxQ_RuBisCO_ESX"/>
</dbReference>
<dbReference type="Proteomes" id="UP000763088">
    <property type="component" value="Unassembled WGS sequence"/>
</dbReference>
<evidence type="ECO:0000313" key="6">
    <source>
        <dbReference type="EMBL" id="MBE6266570.1"/>
    </source>
</evidence>
<dbReference type="GO" id="GO:0005524">
    <property type="term" value="F:ATP binding"/>
    <property type="evidence" value="ECO:0007669"/>
    <property type="project" value="UniProtKB-KW"/>
</dbReference>